<feature type="domain" description="Hemerythrin-like" evidence="1">
    <location>
        <begin position="25"/>
        <end position="157"/>
    </location>
</feature>
<accession>A0A238L7G7</accession>
<evidence type="ECO:0000259" key="1">
    <source>
        <dbReference type="Pfam" id="PF01814"/>
    </source>
</evidence>
<name>A0A238L7G7_9RHOB</name>
<dbReference type="Gene3D" id="1.20.120.520">
    <property type="entry name" value="nmb1532 protein domain like"/>
    <property type="match status" value="1"/>
</dbReference>
<dbReference type="InterPro" id="IPR012312">
    <property type="entry name" value="Hemerythrin-like"/>
</dbReference>
<protein>
    <recommendedName>
        <fullName evidence="1">Hemerythrin-like domain-containing protein</fullName>
    </recommendedName>
</protein>
<evidence type="ECO:0000313" key="3">
    <source>
        <dbReference type="Proteomes" id="UP000207598"/>
    </source>
</evidence>
<proteinExistence type="predicted"/>
<dbReference type="Pfam" id="PF01814">
    <property type="entry name" value="Hemerythrin"/>
    <property type="match status" value="1"/>
</dbReference>
<dbReference type="RefSeq" id="WP_094023704.1">
    <property type="nucleotide sequence ID" value="NZ_FXYF01000028.1"/>
</dbReference>
<evidence type="ECO:0000313" key="2">
    <source>
        <dbReference type="EMBL" id="SMX50791.1"/>
    </source>
</evidence>
<organism evidence="2 3">
    <name type="scientific">Maliponia aquimaris</name>
    <dbReference type="NCBI Taxonomy" id="1673631"/>
    <lineage>
        <taxon>Bacteria</taxon>
        <taxon>Pseudomonadati</taxon>
        <taxon>Pseudomonadota</taxon>
        <taxon>Alphaproteobacteria</taxon>
        <taxon>Rhodobacterales</taxon>
        <taxon>Paracoccaceae</taxon>
        <taxon>Maliponia</taxon>
    </lineage>
</organism>
<reference evidence="2 3" key="1">
    <citation type="submission" date="2017-05" db="EMBL/GenBank/DDBJ databases">
        <authorList>
            <person name="Song R."/>
            <person name="Chenine A.L."/>
            <person name="Ruprecht R.M."/>
        </authorList>
    </citation>
    <scope>NUCLEOTIDE SEQUENCE [LARGE SCALE GENOMIC DNA]</scope>
    <source>
        <strain evidence="2 3">CECT 8898</strain>
    </source>
</reference>
<dbReference type="EMBL" id="FXYF01000028">
    <property type="protein sequence ID" value="SMX50791.1"/>
    <property type="molecule type" value="Genomic_DNA"/>
</dbReference>
<keyword evidence="3" id="KW-1185">Reference proteome</keyword>
<sequence length="185" mass="20792">MKTGPADHRTPDGKSPTSVRLLRNPIDFIAEDHLRLRTMCAEMDRLADSTGPESDAVVALLDYLRQELPDLLADEDDDLMPLILKRAEPEDELPRLARRLAREHGEIETHQRSVVAGLVAIADTARVPDRLRDPLRDLAAATRRHLILENAILLPLARVRLRSADLGVLRKAMLRRRGLNDPFVA</sequence>
<dbReference type="Proteomes" id="UP000207598">
    <property type="component" value="Unassembled WGS sequence"/>
</dbReference>
<gene>
    <name evidence="2" type="ORF">MAA8898_04994</name>
</gene>
<dbReference type="AlphaFoldDB" id="A0A238L7G7"/>